<dbReference type="PANTHER" id="PTHR12197:SF251">
    <property type="entry name" value="EG:BACR7C10.4 PROTEIN"/>
    <property type="match status" value="1"/>
</dbReference>
<keyword evidence="3" id="KW-0862">Zinc</keyword>
<dbReference type="Gene3D" id="6.10.140.2220">
    <property type="match status" value="1"/>
</dbReference>
<keyword evidence="7" id="KW-1185">Reference proteome</keyword>
<keyword evidence="2 4" id="KW-0863">Zinc-finger</keyword>
<dbReference type="GO" id="GO:0008270">
    <property type="term" value="F:zinc ion binding"/>
    <property type="evidence" value="ECO:0007669"/>
    <property type="project" value="UniProtKB-KW"/>
</dbReference>
<keyword evidence="1" id="KW-0479">Metal-binding</keyword>
<dbReference type="Gene3D" id="2.170.270.10">
    <property type="entry name" value="SET domain"/>
    <property type="match status" value="1"/>
</dbReference>
<dbReference type="SUPFAM" id="SSF82199">
    <property type="entry name" value="SET domain"/>
    <property type="match status" value="1"/>
</dbReference>
<name>A0A1D1V293_RAMVA</name>
<evidence type="ECO:0000256" key="2">
    <source>
        <dbReference type="ARBA" id="ARBA00022771"/>
    </source>
</evidence>
<proteinExistence type="predicted"/>
<dbReference type="Proteomes" id="UP000186922">
    <property type="component" value="Unassembled WGS sequence"/>
</dbReference>
<evidence type="ECO:0000259" key="5">
    <source>
        <dbReference type="PROSITE" id="PS50865"/>
    </source>
</evidence>
<sequence length="493" mass="56341">MTTKSGGSTSADLQPVPECPLKYAAGDVIMRSRPWVYSLKVKHILTHCYRCMEKFPLDMKGNTKGRKCGGCACARYCSRKCQNADWKDRHKLECPVMKRATRDRLFDSKSFHGDLLLMYIKIQIKLMKGELEDGPGDCVPPTNRTFLHLLSHREKISETEEAIQLRTETFPQWRSLFEVVDPAGQTFRKNDGDEFLLEIFGKFRINSFGIMSPFKVGHSQYQVGYGIYLGPSVFDHSCDANATQFFDRTALVIRANRNISTLHDVRISYVSAWDSIIQRQAVLEKYCFQCTCALCQDEEIIAEQSAFKCGTDNCSMALPLNDRGRLPCEQCGRINDSELQVAIAVTKALREEYERLRREQPATSFKYLEYLQQLSGLAEKFLHPTNFLLGLFYSLTAPVLLKLKMKEEAFKCVCKAVLPMRSHLNKYDPALLSYLTHLAVWSLEFAPLNQVDYYANECLTQVEQLCGHDHPNSKELRKLAEHCQIATDMVHSL</sequence>
<dbReference type="Gene3D" id="1.10.220.160">
    <property type="match status" value="1"/>
</dbReference>
<dbReference type="InterPro" id="IPR002893">
    <property type="entry name" value="Znf_MYND"/>
</dbReference>
<dbReference type="SUPFAM" id="SSF144232">
    <property type="entry name" value="HIT/MYND zinc finger-like"/>
    <property type="match status" value="1"/>
</dbReference>
<evidence type="ECO:0000256" key="3">
    <source>
        <dbReference type="ARBA" id="ARBA00022833"/>
    </source>
</evidence>
<dbReference type="PANTHER" id="PTHR12197">
    <property type="entry name" value="HISTONE-LYSINE N-METHYLTRANSFERASE SMYD"/>
    <property type="match status" value="1"/>
</dbReference>
<dbReference type="AlphaFoldDB" id="A0A1D1V293"/>
<dbReference type="InterPro" id="IPR050869">
    <property type="entry name" value="H3K4_H4K5_MeTrfase"/>
</dbReference>
<protein>
    <recommendedName>
        <fullName evidence="5">MYND-type domain-containing protein</fullName>
    </recommendedName>
</protein>
<dbReference type="PROSITE" id="PS50865">
    <property type="entry name" value="ZF_MYND_2"/>
    <property type="match status" value="1"/>
</dbReference>
<accession>A0A1D1V293</accession>
<dbReference type="Pfam" id="PF01753">
    <property type="entry name" value="zf-MYND"/>
    <property type="match status" value="1"/>
</dbReference>
<reference evidence="6 7" key="1">
    <citation type="journal article" date="2016" name="Nat. Commun.">
        <title>Extremotolerant tardigrade genome and improved radiotolerance of human cultured cells by tardigrade-unique protein.</title>
        <authorList>
            <person name="Hashimoto T."/>
            <person name="Horikawa D.D."/>
            <person name="Saito Y."/>
            <person name="Kuwahara H."/>
            <person name="Kozuka-Hata H."/>
            <person name="Shin-I T."/>
            <person name="Minakuchi Y."/>
            <person name="Ohishi K."/>
            <person name="Motoyama A."/>
            <person name="Aizu T."/>
            <person name="Enomoto A."/>
            <person name="Kondo K."/>
            <person name="Tanaka S."/>
            <person name="Hara Y."/>
            <person name="Koshikawa S."/>
            <person name="Sagara H."/>
            <person name="Miura T."/>
            <person name="Yokobori S."/>
            <person name="Miyagawa K."/>
            <person name="Suzuki Y."/>
            <person name="Kubo T."/>
            <person name="Oyama M."/>
            <person name="Kohara Y."/>
            <person name="Fujiyama A."/>
            <person name="Arakawa K."/>
            <person name="Katayama T."/>
            <person name="Toyoda A."/>
            <person name="Kunieda T."/>
        </authorList>
    </citation>
    <scope>NUCLEOTIDE SEQUENCE [LARGE SCALE GENOMIC DNA]</scope>
    <source>
        <strain evidence="6 7">YOKOZUNA-1</strain>
    </source>
</reference>
<dbReference type="OrthoDB" id="265717at2759"/>
<gene>
    <name evidence="6" type="primary">RvY_05595-1</name>
    <name evidence="6" type="synonym">RvY_05595.1</name>
    <name evidence="6" type="ORF">RvY_05595</name>
</gene>
<evidence type="ECO:0000313" key="6">
    <source>
        <dbReference type="EMBL" id="GAU93697.1"/>
    </source>
</evidence>
<evidence type="ECO:0000256" key="1">
    <source>
        <dbReference type="ARBA" id="ARBA00022723"/>
    </source>
</evidence>
<evidence type="ECO:0000313" key="7">
    <source>
        <dbReference type="Proteomes" id="UP000186922"/>
    </source>
</evidence>
<feature type="domain" description="MYND-type" evidence="5">
    <location>
        <begin position="48"/>
        <end position="94"/>
    </location>
</feature>
<dbReference type="InterPro" id="IPR046341">
    <property type="entry name" value="SET_dom_sf"/>
</dbReference>
<dbReference type="EMBL" id="BDGG01000002">
    <property type="protein sequence ID" value="GAU93697.1"/>
    <property type="molecule type" value="Genomic_DNA"/>
</dbReference>
<organism evidence="6 7">
    <name type="scientific">Ramazzottius varieornatus</name>
    <name type="common">Water bear</name>
    <name type="synonym">Tardigrade</name>
    <dbReference type="NCBI Taxonomy" id="947166"/>
    <lineage>
        <taxon>Eukaryota</taxon>
        <taxon>Metazoa</taxon>
        <taxon>Ecdysozoa</taxon>
        <taxon>Tardigrada</taxon>
        <taxon>Eutardigrada</taxon>
        <taxon>Parachela</taxon>
        <taxon>Hypsibioidea</taxon>
        <taxon>Ramazzottiidae</taxon>
        <taxon>Ramazzottius</taxon>
    </lineage>
</organism>
<dbReference type="GO" id="GO:0005634">
    <property type="term" value="C:nucleus"/>
    <property type="evidence" value="ECO:0007669"/>
    <property type="project" value="TreeGrafter"/>
</dbReference>
<dbReference type="STRING" id="947166.A0A1D1V293"/>
<evidence type="ECO:0000256" key="4">
    <source>
        <dbReference type="PROSITE-ProRule" id="PRU00134"/>
    </source>
</evidence>
<comment type="caution">
    <text evidence="6">The sequence shown here is derived from an EMBL/GenBank/DDBJ whole genome shotgun (WGS) entry which is preliminary data.</text>
</comment>